<evidence type="ECO:0000313" key="8">
    <source>
        <dbReference type="EMBL" id="MBW8270259.1"/>
    </source>
</evidence>
<evidence type="ECO:0000256" key="6">
    <source>
        <dbReference type="ARBA" id="ARBA00023136"/>
    </source>
</evidence>
<evidence type="ECO:0000256" key="3">
    <source>
        <dbReference type="ARBA" id="ARBA00022660"/>
    </source>
</evidence>
<feature type="region of interest" description="Disordered" evidence="7">
    <location>
        <begin position="1"/>
        <end position="30"/>
    </location>
</feature>
<keyword evidence="9" id="KW-1185">Reference proteome</keyword>
<sequence>MDGASSSTPSGRARLYQPPRSAMQSGRARSREWVLEFPPAERKRIDPLTGWFGSADTPATELRLRFESLEQALAYARANGIAVEIEPPPPRTTIRPRSYADNFRWNRTENWTH</sequence>
<reference evidence="8 9" key="1">
    <citation type="submission" date="2021-08" db="EMBL/GenBank/DDBJ databases">
        <title>Caldovatus sediminis gen. nov., sp. nov., a moderately thermophilic bacterium isolated from a hot spring.</title>
        <authorList>
            <person name="Hu C.-J."/>
            <person name="Li W.-J."/>
            <person name="Xian W.-D."/>
        </authorList>
    </citation>
    <scope>NUCLEOTIDE SEQUENCE [LARGE SCALE GENOMIC DNA]</scope>
    <source>
        <strain evidence="8 9">SYSU G05006</strain>
    </source>
</reference>
<dbReference type="InterPro" id="IPR006885">
    <property type="entry name" value="NADH_UbQ_FeS_4_mit-like"/>
</dbReference>
<feature type="compositionally biased region" description="Polar residues" evidence="7">
    <location>
        <begin position="1"/>
        <end position="10"/>
    </location>
</feature>
<keyword evidence="4" id="KW-0809">Transit peptide</keyword>
<comment type="caution">
    <text evidence="8">The sequence shown here is derived from an EMBL/GenBank/DDBJ whole genome shotgun (WGS) entry which is preliminary data.</text>
</comment>
<evidence type="ECO:0000256" key="4">
    <source>
        <dbReference type="ARBA" id="ARBA00022946"/>
    </source>
</evidence>
<keyword evidence="6" id="KW-0472">Membrane</keyword>
<dbReference type="Proteomes" id="UP001519924">
    <property type="component" value="Unassembled WGS sequence"/>
</dbReference>
<name>A0ABS7F445_9PROT</name>
<evidence type="ECO:0000256" key="5">
    <source>
        <dbReference type="ARBA" id="ARBA00022982"/>
    </source>
</evidence>
<keyword evidence="2" id="KW-0813">Transport</keyword>
<evidence type="ECO:0000256" key="7">
    <source>
        <dbReference type="SAM" id="MobiDB-lite"/>
    </source>
</evidence>
<evidence type="ECO:0000313" key="9">
    <source>
        <dbReference type="Proteomes" id="UP001519924"/>
    </source>
</evidence>
<comment type="subcellular location">
    <subcellularLocation>
        <location evidence="1">Membrane</location>
    </subcellularLocation>
</comment>
<keyword evidence="3" id="KW-0679">Respiratory chain</keyword>
<proteinExistence type="predicted"/>
<dbReference type="EMBL" id="JAHZUY010000035">
    <property type="protein sequence ID" value="MBW8270259.1"/>
    <property type="molecule type" value="Genomic_DNA"/>
</dbReference>
<dbReference type="PANTHER" id="PTHR12219">
    <property type="entry name" value="NADH-UBIQUINONE OXIDOREDUCTASE"/>
    <property type="match status" value="1"/>
</dbReference>
<dbReference type="Pfam" id="PF04800">
    <property type="entry name" value="NDUS4"/>
    <property type="match status" value="1"/>
</dbReference>
<dbReference type="PANTHER" id="PTHR12219:SF8">
    <property type="entry name" value="NADH DEHYDROGENASE [UBIQUINONE] IRON-SULFUR PROTEIN 4, MITOCHONDRIAL"/>
    <property type="match status" value="1"/>
</dbReference>
<accession>A0ABS7F445</accession>
<protein>
    <submittedName>
        <fullName evidence="8">ETC complex I subunit</fullName>
    </submittedName>
</protein>
<evidence type="ECO:0000256" key="2">
    <source>
        <dbReference type="ARBA" id="ARBA00022448"/>
    </source>
</evidence>
<evidence type="ECO:0000256" key="1">
    <source>
        <dbReference type="ARBA" id="ARBA00004370"/>
    </source>
</evidence>
<dbReference type="Gene3D" id="3.30.160.190">
    <property type="entry name" value="atu1810 like domain"/>
    <property type="match status" value="1"/>
</dbReference>
<keyword evidence="5" id="KW-0249">Electron transport</keyword>
<dbReference type="InterPro" id="IPR038532">
    <property type="entry name" value="NDUFS4-like_sf"/>
</dbReference>
<organism evidence="8 9">
    <name type="scientific">Caldovatus aquaticus</name>
    <dbReference type="NCBI Taxonomy" id="2865671"/>
    <lineage>
        <taxon>Bacteria</taxon>
        <taxon>Pseudomonadati</taxon>
        <taxon>Pseudomonadota</taxon>
        <taxon>Alphaproteobacteria</taxon>
        <taxon>Acetobacterales</taxon>
        <taxon>Roseomonadaceae</taxon>
        <taxon>Caldovatus</taxon>
    </lineage>
</organism>
<dbReference type="RefSeq" id="WP_220118004.1">
    <property type="nucleotide sequence ID" value="NZ_JAHZUY010000035.1"/>
</dbReference>
<gene>
    <name evidence="8" type="ORF">K1J50_12265</name>
</gene>